<comment type="caution">
    <text evidence="1">The sequence shown here is derived from an EMBL/GenBank/DDBJ whole genome shotgun (WGS) entry which is preliminary data.</text>
</comment>
<gene>
    <name evidence="1" type="ORF">Ae201684_004755</name>
</gene>
<dbReference type="AlphaFoldDB" id="A0A6G0XGY2"/>
<proteinExistence type="predicted"/>
<accession>A0A6G0XGY2</accession>
<evidence type="ECO:0000313" key="2">
    <source>
        <dbReference type="Proteomes" id="UP000481153"/>
    </source>
</evidence>
<protein>
    <submittedName>
        <fullName evidence="1">Uncharacterized protein</fullName>
    </submittedName>
</protein>
<name>A0A6G0XGY2_9STRA</name>
<sequence length="93" mass="10666">MTSLWQNSLEVMTLVTIKAISHSQCLEQLSETKLWQGYPKTCSLQKAWTHSAFCALEILAPSSMLPHFTMLTMWLYDVGFRKLIDLEALNCQL</sequence>
<dbReference type="EMBL" id="VJMJ01000063">
    <property type="protein sequence ID" value="KAF0739575.1"/>
    <property type="molecule type" value="Genomic_DNA"/>
</dbReference>
<organism evidence="1 2">
    <name type="scientific">Aphanomyces euteiches</name>
    <dbReference type="NCBI Taxonomy" id="100861"/>
    <lineage>
        <taxon>Eukaryota</taxon>
        <taxon>Sar</taxon>
        <taxon>Stramenopiles</taxon>
        <taxon>Oomycota</taxon>
        <taxon>Saprolegniomycetes</taxon>
        <taxon>Saprolegniales</taxon>
        <taxon>Verrucalvaceae</taxon>
        <taxon>Aphanomyces</taxon>
    </lineage>
</organism>
<dbReference type="Proteomes" id="UP000481153">
    <property type="component" value="Unassembled WGS sequence"/>
</dbReference>
<reference evidence="1 2" key="1">
    <citation type="submission" date="2019-07" db="EMBL/GenBank/DDBJ databases">
        <title>Genomics analysis of Aphanomyces spp. identifies a new class of oomycete effector associated with host adaptation.</title>
        <authorList>
            <person name="Gaulin E."/>
        </authorList>
    </citation>
    <scope>NUCLEOTIDE SEQUENCE [LARGE SCALE GENOMIC DNA]</scope>
    <source>
        <strain evidence="1 2">ATCC 201684</strain>
    </source>
</reference>
<keyword evidence="2" id="KW-1185">Reference proteome</keyword>
<evidence type="ECO:0000313" key="1">
    <source>
        <dbReference type="EMBL" id="KAF0739575.1"/>
    </source>
</evidence>